<dbReference type="Pfam" id="PF18648">
    <property type="entry name" value="ADPRTs_Tse2"/>
    <property type="match status" value="1"/>
</dbReference>
<gene>
    <name evidence="2" type="ORF">PLANPX_4035</name>
</gene>
<keyword evidence="3" id="KW-1185">Reference proteome</keyword>
<accession>A0A5K7XJL7</accession>
<feature type="domain" description="Tse2 ADP-ribosyltransferase toxin" evidence="1">
    <location>
        <begin position="8"/>
        <end position="137"/>
    </location>
</feature>
<proteinExistence type="predicted"/>
<dbReference type="RefSeq" id="WP_152100000.1">
    <property type="nucleotide sequence ID" value="NZ_AP021861.1"/>
</dbReference>
<dbReference type="InterPro" id="IPR041018">
    <property type="entry name" value="ADPRTs_Tse2"/>
</dbReference>
<dbReference type="EMBL" id="AP021861">
    <property type="protein sequence ID" value="BBO34423.1"/>
    <property type="molecule type" value="Genomic_DNA"/>
</dbReference>
<dbReference type="AlphaFoldDB" id="A0A5K7XJL7"/>
<protein>
    <recommendedName>
        <fullName evidence="1">Tse2 ADP-ribosyltransferase toxin domain-containing protein</fullName>
    </recommendedName>
</protein>
<dbReference type="KEGG" id="lpav:PLANPX_4035"/>
<name>A0A5K7XJL7_9BACT</name>
<reference evidence="3" key="1">
    <citation type="submission" date="2019-10" db="EMBL/GenBank/DDBJ databases">
        <title>Lacipirellula parvula gen. nov., sp. nov., representing a lineage of planctomycetes widespread in freshwater anoxic habitats, and description of the family Lacipirellulaceae.</title>
        <authorList>
            <person name="Dedysh S.N."/>
            <person name="Kulichevskaya I.S."/>
            <person name="Beletsky A.V."/>
            <person name="Rakitin A.L."/>
            <person name="Mardanov A.V."/>
            <person name="Ivanova A.A."/>
            <person name="Saltykova V.X."/>
            <person name="Rijpstra W.I.C."/>
            <person name="Sinninghe Damste J.S."/>
            <person name="Ravin N.V."/>
        </authorList>
    </citation>
    <scope>NUCLEOTIDE SEQUENCE [LARGE SCALE GENOMIC DNA]</scope>
    <source>
        <strain evidence="3">PX69</strain>
    </source>
</reference>
<organism evidence="2 3">
    <name type="scientific">Lacipirellula parvula</name>
    <dbReference type="NCBI Taxonomy" id="2650471"/>
    <lineage>
        <taxon>Bacteria</taxon>
        <taxon>Pseudomonadati</taxon>
        <taxon>Planctomycetota</taxon>
        <taxon>Planctomycetia</taxon>
        <taxon>Pirellulales</taxon>
        <taxon>Lacipirellulaceae</taxon>
        <taxon>Lacipirellula</taxon>
    </lineage>
</organism>
<evidence type="ECO:0000313" key="2">
    <source>
        <dbReference type="EMBL" id="BBO34423.1"/>
    </source>
</evidence>
<evidence type="ECO:0000259" key="1">
    <source>
        <dbReference type="Pfam" id="PF18648"/>
    </source>
</evidence>
<dbReference type="Proteomes" id="UP000326837">
    <property type="component" value="Chromosome"/>
</dbReference>
<evidence type="ECO:0000313" key="3">
    <source>
        <dbReference type="Proteomes" id="UP000326837"/>
    </source>
</evidence>
<sequence>MPLMFRTMKKEDDNHPAVDYSGKGLGVRGAAVNGQTDISTDASGMVILDGSGMSVAPSWRELPFFLIPKRLIEHAPAARGSQSLHCFRMGDGQFIDSPIAAGLELKVDKPLHGNITPEEPVTLQQFQQDLANTRGQWTIDES</sequence>